<keyword evidence="1" id="KW-1133">Transmembrane helix</keyword>
<comment type="caution">
    <text evidence="2">The sequence shown here is derived from an EMBL/GenBank/DDBJ whole genome shotgun (WGS) entry which is preliminary data.</text>
</comment>
<name>A0A7V7UWY7_9BACI</name>
<dbReference type="AlphaFoldDB" id="A0A7V7UWY7"/>
<keyword evidence="1" id="KW-0812">Transmembrane</keyword>
<sequence>MNKKIVVIILLSLAFTLISPFVFNAFVADKPAELPYKAVFGAPFPYLGQVKELPEDSASYPVIVEFNSPFDEETDFSVIPFALSLLCFFLLFFSIYTIIARFMDRKPAEKEPK</sequence>
<organism evidence="2 3">
    <name type="scientific">Bacillus mesophilum</name>
    <dbReference type="NCBI Taxonomy" id="1071718"/>
    <lineage>
        <taxon>Bacteria</taxon>
        <taxon>Bacillati</taxon>
        <taxon>Bacillota</taxon>
        <taxon>Bacilli</taxon>
        <taxon>Bacillales</taxon>
        <taxon>Bacillaceae</taxon>
        <taxon>Bacillus</taxon>
    </lineage>
</organism>
<protein>
    <submittedName>
        <fullName evidence="2">Uncharacterized protein</fullName>
    </submittedName>
</protein>
<evidence type="ECO:0000313" key="3">
    <source>
        <dbReference type="Proteomes" id="UP000441354"/>
    </source>
</evidence>
<reference evidence="2 3" key="1">
    <citation type="journal article" date="2014" name="Arch. Microbiol.">
        <title>Bacillus mesophilum sp. nov., strain IITR-54T, a novel 4-chlorobiphenyl dechlorinating bacterium.</title>
        <authorList>
            <person name="Manickam N."/>
            <person name="Singh N.K."/>
            <person name="Bajaj A."/>
            <person name="Kumar R.M."/>
            <person name="Kaur G."/>
            <person name="Kaur N."/>
            <person name="Bala M."/>
            <person name="Kumar A."/>
            <person name="Mayilraj S."/>
        </authorList>
    </citation>
    <scope>NUCLEOTIDE SEQUENCE [LARGE SCALE GENOMIC DNA]</scope>
    <source>
        <strain evidence="2 3">IITR-54</strain>
    </source>
</reference>
<dbReference type="EMBL" id="WBOT01000001">
    <property type="protein sequence ID" value="KAB2335260.1"/>
    <property type="molecule type" value="Genomic_DNA"/>
</dbReference>
<feature type="transmembrane region" description="Helical" evidence="1">
    <location>
        <begin position="78"/>
        <end position="103"/>
    </location>
</feature>
<evidence type="ECO:0000313" key="2">
    <source>
        <dbReference type="EMBL" id="KAB2335260.1"/>
    </source>
</evidence>
<dbReference type="OrthoDB" id="2888631at2"/>
<proteinExistence type="predicted"/>
<keyword evidence="1" id="KW-0472">Membrane</keyword>
<dbReference type="RefSeq" id="WP_151571933.1">
    <property type="nucleotide sequence ID" value="NZ_WBOT01000001.1"/>
</dbReference>
<dbReference type="Proteomes" id="UP000441354">
    <property type="component" value="Unassembled WGS sequence"/>
</dbReference>
<accession>A0A7V7UWY7</accession>
<gene>
    <name evidence="2" type="ORF">F7732_01455</name>
</gene>
<evidence type="ECO:0000256" key="1">
    <source>
        <dbReference type="SAM" id="Phobius"/>
    </source>
</evidence>
<keyword evidence="3" id="KW-1185">Reference proteome</keyword>